<keyword evidence="3" id="KW-1185">Reference proteome</keyword>
<proteinExistence type="predicted"/>
<comment type="caution">
    <text evidence="2">The sequence shown here is derived from an EMBL/GenBank/DDBJ whole genome shotgun (WGS) entry which is preliminary data.</text>
</comment>
<sequence>MTTLPSHFPLRGHLRANHGSRGPEACQRVCRAGGGVAGKKEKAPDEAPDEEDCAGRGALSLAS</sequence>
<feature type="region of interest" description="Disordered" evidence="1">
    <location>
        <begin position="1"/>
        <end position="63"/>
    </location>
</feature>
<evidence type="ECO:0000313" key="2">
    <source>
        <dbReference type="EMBL" id="EYF08000.1"/>
    </source>
</evidence>
<gene>
    <name evidence="2" type="ORF">CAP_7022</name>
</gene>
<organism evidence="2 3">
    <name type="scientific">Chondromyces apiculatus DSM 436</name>
    <dbReference type="NCBI Taxonomy" id="1192034"/>
    <lineage>
        <taxon>Bacteria</taxon>
        <taxon>Pseudomonadati</taxon>
        <taxon>Myxococcota</taxon>
        <taxon>Polyangia</taxon>
        <taxon>Polyangiales</taxon>
        <taxon>Polyangiaceae</taxon>
        <taxon>Chondromyces</taxon>
    </lineage>
</organism>
<name>A0A017TGR0_9BACT</name>
<evidence type="ECO:0000313" key="3">
    <source>
        <dbReference type="Proteomes" id="UP000019678"/>
    </source>
</evidence>
<dbReference type="AlphaFoldDB" id="A0A017TGR0"/>
<dbReference type="EMBL" id="ASRX01000006">
    <property type="protein sequence ID" value="EYF08000.1"/>
    <property type="molecule type" value="Genomic_DNA"/>
</dbReference>
<evidence type="ECO:0000256" key="1">
    <source>
        <dbReference type="SAM" id="MobiDB-lite"/>
    </source>
</evidence>
<protein>
    <submittedName>
        <fullName evidence="2">Uncharacterized protein</fullName>
    </submittedName>
</protein>
<accession>A0A017TGR0</accession>
<dbReference type="Proteomes" id="UP000019678">
    <property type="component" value="Unassembled WGS sequence"/>
</dbReference>
<reference evidence="2 3" key="1">
    <citation type="submission" date="2013-05" db="EMBL/GenBank/DDBJ databases">
        <title>Genome assembly of Chondromyces apiculatus DSM 436.</title>
        <authorList>
            <person name="Sharma G."/>
            <person name="Khatri I."/>
            <person name="Kaur C."/>
            <person name="Mayilraj S."/>
            <person name="Subramanian S."/>
        </authorList>
    </citation>
    <scope>NUCLEOTIDE SEQUENCE [LARGE SCALE GENOMIC DNA]</scope>
    <source>
        <strain evidence="2 3">DSM 436</strain>
    </source>
</reference>